<reference evidence="4" key="1">
    <citation type="submission" date="2017-04" db="EMBL/GenBank/DDBJ databases">
        <title>Function of individual gut microbiota members based on whole genome sequencing of pure cultures obtained from chicken caecum.</title>
        <authorList>
            <person name="Medvecky M."/>
            <person name="Cejkova D."/>
            <person name="Polansky O."/>
            <person name="Karasova D."/>
            <person name="Kubasova T."/>
            <person name="Cizek A."/>
            <person name="Rychlik I."/>
        </authorList>
    </citation>
    <scope>NUCLEOTIDE SEQUENCE [LARGE SCALE GENOMIC DNA]</scope>
    <source>
        <strain evidence="4">An90</strain>
    </source>
</reference>
<evidence type="ECO:0000313" key="3">
    <source>
        <dbReference type="EMBL" id="OUN04231.1"/>
    </source>
</evidence>
<evidence type="ECO:0000259" key="2">
    <source>
        <dbReference type="Pfam" id="PF09992"/>
    </source>
</evidence>
<dbReference type="Pfam" id="PF09992">
    <property type="entry name" value="NAGPA"/>
    <property type="match status" value="1"/>
</dbReference>
<protein>
    <recommendedName>
        <fullName evidence="2">Phosphodiester glycosidase domain-containing protein</fullName>
    </recommendedName>
</protein>
<proteinExistence type="predicted"/>
<dbReference type="OrthoDB" id="9809781at2"/>
<sequence length="282" mass="30205">MARILLAALLLLFTLPAAAQTPGDSIAFVTADWHTTDLGRGAECRHTQVEIFGSRQSISVVSYPARHFATQIVQLDGKGETTGRMGEAADATAAINGSYFNMKTFTPITFVMVDCRVLGRTTPGELMRTNGIIAIRDKQGHDVAIFACDTTQYPRIARRYRAALAAGPLLVSGGKIIEYDSGDSFYTHRHPRSLIGKRPNGEVVMAVIDGRAKGQAAGATIAETAYIARLLGLTDALNLDGGGSSALWTAQEGVVSHPSDNRRFDHAGERAVPNGIVARPRK</sequence>
<accession>A0A1Y3QX14</accession>
<evidence type="ECO:0000256" key="1">
    <source>
        <dbReference type="SAM" id="SignalP"/>
    </source>
</evidence>
<dbReference type="AlphaFoldDB" id="A0A1Y3QX14"/>
<dbReference type="InterPro" id="IPR018711">
    <property type="entry name" value="NAGPA"/>
</dbReference>
<comment type="caution">
    <text evidence="3">The sequence shown here is derived from an EMBL/GenBank/DDBJ whole genome shotgun (WGS) entry which is preliminary data.</text>
</comment>
<dbReference type="EMBL" id="NFHB01000002">
    <property type="protein sequence ID" value="OUN04231.1"/>
    <property type="molecule type" value="Genomic_DNA"/>
</dbReference>
<dbReference type="PANTHER" id="PTHR40446:SF2">
    <property type="entry name" value="N-ACETYLGLUCOSAMINE-1-PHOSPHODIESTER ALPHA-N-ACETYLGLUCOSAMINIDASE"/>
    <property type="match status" value="1"/>
</dbReference>
<dbReference type="PANTHER" id="PTHR40446">
    <property type="entry name" value="N-ACETYLGLUCOSAMINE-1-PHOSPHODIESTER ALPHA-N-ACETYLGLUCOSAMINIDASE"/>
    <property type="match status" value="1"/>
</dbReference>
<dbReference type="RefSeq" id="WP_087401162.1">
    <property type="nucleotide sequence ID" value="NZ_NFHB01000002.1"/>
</dbReference>
<feature type="chain" id="PRO_5012734440" description="Phosphodiester glycosidase domain-containing protein" evidence="1">
    <location>
        <begin position="20"/>
        <end position="282"/>
    </location>
</feature>
<keyword evidence="1" id="KW-0732">Signal</keyword>
<feature type="signal peptide" evidence="1">
    <location>
        <begin position="1"/>
        <end position="19"/>
    </location>
</feature>
<organism evidence="3 4">
    <name type="scientific">Alistipes onderdonkii</name>
    <dbReference type="NCBI Taxonomy" id="328813"/>
    <lineage>
        <taxon>Bacteria</taxon>
        <taxon>Pseudomonadati</taxon>
        <taxon>Bacteroidota</taxon>
        <taxon>Bacteroidia</taxon>
        <taxon>Bacteroidales</taxon>
        <taxon>Rikenellaceae</taxon>
        <taxon>Alistipes</taxon>
    </lineage>
</organism>
<dbReference type="eggNOG" id="COG4632">
    <property type="taxonomic scope" value="Bacteria"/>
</dbReference>
<feature type="domain" description="Phosphodiester glycosidase" evidence="2">
    <location>
        <begin position="90"/>
        <end position="277"/>
    </location>
</feature>
<evidence type="ECO:0000313" key="4">
    <source>
        <dbReference type="Proteomes" id="UP000195772"/>
    </source>
</evidence>
<name>A0A1Y3QX14_9BACT</name>
<dbReference type="Proteomes" id="UP000195772">
    <property type="component" value="Unassembled WGS sequence"/>
</dbReference>
<gene>
    <name evidence="3" type="ORF">B5G41_02645</name>
</gene>